<evidence type="ECO:0000256" key="3">
    <source>
        <dbReference type="ARBA" id="ARBA00022553"/>
    </source>
</evidence>
<evidence type="ECO:0000256" key="2">
    <source>
        <dbReference type="ARBA" id="ARBA00012438"/>
    </source>
</evidence>
<dbReference type="SUPFAM" id="SSF55874">
    <property type="entry name" value="ATPase domain of HSP90 chaperone/DNA topoisomerase II/histidine kinase"/>
    <property type="match status" value="1"/>
</dbReference>
<keyword evidence="11" id="KW-1185">Reference proteome</keyword>
<dbReference type="Pfam" id="PF02518">
    <property type="entry name" value="HATPase_c"/>
    <property type="match status" value="1"/>
</dbReference>
<evidence type="ECO:0000256" key="4">
    <source>
        <dbReference type="ARBA" id="ARBA00022679"/>
    </source>
</evidence>
<evidence type="ECO:0000256" key="1">
    <source>
        <dbReference type="ARBA" id="ARBA00000085"/>
    </source>
</evidence>
<evidence type="ECO:0000256" key="6">
    <source>
        <dbReference type="ARBA" id="ARBA00022777"/>
    </source>
</evidence>
<comment type="catalytic activity">
    <reaction evidence="1">
        <text>ATP + protein L-histidine = ADP + protein N-phospho-L-histidine.</text>
        <dbReference type="EC" id="2.7.13.3"/>
    </reaction>
</comment>
<keyword evidence="6" id="KW-0418">Kinase</keyword>
<keyword evidence="8" id="KW-1133">Transmembrane helix</keyword>
<organism evidence="10 11">
    <name type="scientific">Pseudaestuariivita atlantica</name>
    <dbReference type="NCBI Taxonomy" id="1317121"/>
    <lineage>
        <taxon>Bacteria</taxon>
        <taxon>Pseudomonadati</taxon>
        <taxon>Pseudomonadota</taxon>
        <taxon>Alphaproteobacteria</taxon>
        <taxon>Rhodobacterales</taxon>
        <taxon>Paracoccaceae</taxon>
        <taxon>Pseudaestuariivita</taxon>
    </lineage>
</organism>
<sequence length="461" mass="49485">MAQDDANHTLAKPNTRPVVWGVVAGFVICATLIAAVLTQSARSRDLEAQILHTLTVKRQAQEVLSILQDAETGQRGFLLTGSRAYLAPYSRARETFEPAVAALSDSVTDKPAQQALLRDILAEGQLKLAELQATVSLMMDGDRDAALDIVATDEGLRLMSGLRENIARFIAVEDMALADRIAASRAAEGRMTRGLVGALFAIIALSVFTFLLTRRNLAAVETQRRALADLNADLDARVRARTSELGTALAEAEHERDRVELLIREVDHRVGNSLSMISSLLGMERRTTTSPEAARIIDAARGRIRALGAAQRHFKLVDNLTHVRVDEALRNLVDDIDASGQAKDITFDVQAQPLSLEGRDAVTMAVITNELITNALKHAFGDGAGGRITVEFTANADEMPVLSVTDDGSGWQIDGTEQGMGSKVIAMLASHLGGETSVTQASGGGTRVAITFYTLAVSHET</sequence>
<dbReference type="RefSeq" id="WP_050530104.1">
    <property type="nucleotide sequence ID" value="NZ_AQQZ01000003.1"/>
</dbReference>
<dbReference type="Gene3D" id="3.30.565.10">
    <property type="entry name" value="Histidine kinase-like ATPase, C-terminal domain"/>
    <property type="match status" value="1"/>
</dbReference>
<evidence type="ECO:0000256" key="8">
    <source>
        <dbReference type="SAM" id="Phobius"/>
    </source>
</evidence>
<dbReference type="Pfam" id="PF05227">
    <property type="entry name" value="CHASE3"/>
    <property type="match status" value="1"/>
</dbReference>
<keyword evidence="3" id="KW-0597">Phosphoprotein</keyword>
<dbReference type="PANTHER" id="PTHR41523">
    <property type="entry name" value="TWO-COMPONENT SYSTEM SENSOR PROTEIN"/>
    <property type="match status" value="1"/>
</dbReference>
<dbReference type="GO" id="GO:0004673">
    <property type="term" value="F:protein histidine kinase activity"/>
    <property type="evidence" value="ECO:0007669"/>
    <property type="project" value="UniProtKB-EC"/>
</dbReference>
<dbReference type="CDD" id="cd19410">
    <property type="entry name" value="HK9-like_sensor"/>
    <property type="match status" value="1"/>
</dbReference>
<feature type="transmembrane region" description="Helical" evidence="8">
    <location>
        <begin position="18"/>
        <end position="37"/>
    </location>
</feature>
<feature type="domain" description="Histidine kinase" evidence="9">
    <location>
        <begin position="265"/>
        <end position="456"/>
    </location>
</feature>
<dbReference type="PROSITE" id="PS50109">
    <property type="entry name" value="HIS_KIN"/>
    <property type="match status" value="1"/>
</dbReference>
<evidence type="ECO:0000313" key="11">
    <source>
        <dbReference type="Proteomes" id="UP000036938"/>
    </source>
</evidence>
<dbReference type="SMART" id="SM00387">
    <property type="entry name" value="HATPase_c"/>
    <property type="match status" value="1"/>
</dbReference>
<keyword evidence="7" id="KW-0067">ATP-binding</keyword>
<dbReference type="STRING" id="1317121.ATO11_06795"/>
<evidence type="ECO:0000259" key="9">
    <source>
        <dbReference type="PROSITE" id="PS50109"/>
    </source>
</evidence>
<dbReference type="InterPro" id="IPR007891">
    <property type="entry name" value="CHASE3"/>
</dbReference>
<evidence type="ECO:0000256" key="7">
    <source>
        <dbReference type="ARBA" id="ARBA00022840"/>
    </source>
</evidence>
<protein>
    <recommendedName>
        <fullName evidence="2">histidine kinase</fullName>
        <ecNumber evidence="2">2.7.13.3</ecNumber>
    </recommendedName>
</protein>
<feature type="transmembrane region" description="Helical" evidence="8">
    <location>
        <begin position="194"/>
        <end position="213"/>
    </location>
</feature>
<evidence type="ECO:0000313" key="10">
    <source>
        <dbReference type="EMBL" id="KNG93969.1"/>
    </source>
</evidence>
<dbReference type="Proteomes" id="UP000036938">
    <property type="component" value="Unassembled WGS sequence"/>
</dbReference>
<name>A0A0L1JQC5_9RHOB</name>
<keyword evidence="4" id="KW-0808">Transferase</keyword>
<dbReference type="EC" id="2.7.13.3" evidence="2"/>
<keyword evidence="8" id="KW-0472">Membrane</keyword>
<gene>
    <name evidence="10" type="ORF">ATO11_06795</name>
</gene>
<accession>A0A0L1JQC5</accession>
<evidence type="ECO:0000256" key="5">
    <source>
        <dbReference type="ARBA" id="ARBA00022741"/>
    </source>
</evidence>
<dbReference type="PANTHER" id="PTHR41523:SF8">
    <property type="entry name" value="ETHYLENE RESPONSE SENSOR PROTEIN"/>
    <property type="match status" value="1"/>
</dbReference>
<keyword evidence="5" id="KW-0547">Nucleotide-binding</keyword>
<dbReference type="InterPro" id="IPR011495">
    <property type="entry name" value="Sig_transdc_His_kin_sub2_dim/P"/>
</dbReference>
<dbReference type="InterPro" id="IPR005467">
    <property type="entry name" value="His_kinase_dom"/>
</dbReference>
<proteinExistence type="predicted"/>
<reference evidence="10 11" key="1">
    <citation type="journal article" date="2015" name="Int. J. Syst. Evol. Microbiol.">
        <title>Aestuariivita atlantica sp. nov., isolated from deep sea sediment of the Atlantic Ocean.</title>
        <authorList>
            <person name="Li G."/>
            <person name="Lai Q."/>
            <person name="Du Y."/>
            <person name="Liu X."/>
            <person name="Sun F."/>
            <person name="Shao Z."/>
        </authorList>
    </citation>
    <scope>NUCLEOTIDE SEQUENCE [LARGE SCALE GENOMIC DNA]</scope>
    <source>
        <strain evidence="10 11">22II-S11-z3</strain>
    </source>
</reference>
<dbReference type="PATRIC" id="fig|1317121.7.peg.1962"/>
<dbReference type="Pfam" id="PF07568">
    <property type="entry name" value="HisKA_2"/>
    <property type="match status" value="1"/>
</dbReference>
<dbReference type="InterPro" id="IPR003594">
    <property type="entry name" value="HATPase_dom"/>
</dbReference>
<comment type="caution">
    <text evidence="10">The sequence shown here is derived from an EMBL/GenBank/DDBJ whole genome shotgun (WGS) entry which is preliminary data.</text>
</comment>
<dbReference type="GO" id="GO:0005524">
    <property type="term" value="F:ATP binding"/>
    <property type="evidence" value="ECO:0007669"/>
    <property type="project" value="UniProtKB-KW"/>
</dbReference>
<dbReference type="AlphaFoldDB" id="A0A0L1JQC5"/>
<keyword evidence="8" id="KW-0812">Transmembrane</keyword>
<dbReference type="EMBL" id="AQQZ01000003">
    <property type="protein sequence ID" value="KNG93969.1"/>
    <property type="molecule type" value="Genomic_DNA"/>
</dbReference>
<dbReference type="InterPro" id="IPR036890">
    <property type="entry name" value="HATPase_C_sf"/>
</dbReference>